<reference evidence="1 2" key="1">
    <citation type="submission" date="2016-01" db="EMBL/GenBank/DDBJ databases">
        <title>The new phylogeny of the genus Mycobacterium.</title>
        <authorList>
            <person name="Tarcisio F."/>
            <person name="Conor M."/>
            <person name="Antonella G."/>
            <person name="Elisabetta G."/>
            <person name="Giulia F.S."/>
            <person name="Sara T."/>
            <person name="Anna F."/>
            <person name="Clotilde B."/>
            <person name="Roberto B."/>
            <person name="Veronica D.S."/>
            <person name="Fabio R."/>
            <person name="Monica P."/>
            <person name="Olivier J."/>
            <person name="Enrico T."/>
            <person name="Nicola S."/>
        </authorList>
    </citation>
    <scope>NUCLEOTIDE SEQUENCE [LARGE SCALE GENOMIC DNA]</scope>
    <source>
        <strain evidence="1 2">ATCC 700010</strain>
    </source>
</reference>
<accession>A0A1X2FDT5</accession>
<name>A0A1X2FDT5_9MYCO</name>
<protein>
    <submittedName>
        <fullName evidence="1">Uncharacterized protein</fullName>
    </submittedName>
</protein>
<evidence type="ECO:0000313" key="2">
    <source>
        <dbReference type="Proteomes" id="UP000193964"/>
    </source>
</evidence>
<dbReference type="Proteomes" id="UP000193964">
    <property type="component" value="Unassembled WGS sequence"/>
</dbReference>
<proteinExistence type="predicted"/>
<dbReference type="RefSeq" id="WP_165765940.1">
    <property type="nucleotide sequence ID" value="NZ_JACKUA010000014.1"/>
</dbReference>
<sequence length="83" mass="8606">MYELAVAALTGSALSALTLGFPAETLAAPSGIGSAQDTVNELEQGGYRVVLYKMGPAPLDRCTVDSVRPGEAVTQTVYLTARC</sequence>
<comment type="caution">
    <text evidence="1">The sequence shown here is derived from an EMBL/GenBank/DDBJ whole genome shotgun (WGS) entry which is preliminary data.</text>
</comment>
<gene>
    <name evidence="1" type="ORF">AWC31_21180</name>
</gene>
<dbReference type="AlphaFoldDB" id="A0A1X2FDT5"/>
<organism evidence="1 2">
    <name type="scientific">Mycolicibacterium wolinskyi</name>
    <dbReference type="NCBI Taxonomy" id="59750"/>
    <lineage>
        <taxon>Bacteria</taxon>
        <taxon>Bacillati</taxon>
        <taxon>Actinomycetota</taxon>
        <taxon>Actinomycetes</taxon>
        <taxon>Mycobacteriales</taxon>
        <taxon>Mycobacteriaceae</taxon>
        <taxon>Mycolicibacterium</taxon>
    </lineage>
</organism>
<dbReference type="EMBL" id="LQQA01000010">
    <property type="protein sequence ID" value="ORX16547.1"/>
    <property type="molecule type" value="Genomic_DNA"/>
</dbReference>
<evidence type="ECO:0000313" key="1">
    <source>
        <dbReference type="EMBL" id="ORX16547.1"/>
    </source>
</evidence>